<evidence type="ECO:0000256" key="1">
    <source>
        <dbReference type="SAM" id="MobiDB-lite"/>
    </source>
</evidence>
<accession>A0A7I9XZI0</accession>
<evidence type="ECO:0000313" key="3">
    <source>
        <dbReference type="Proteomes" id="UP000465361"/>
    </source>
</evidence>
<gene>
    <name evidence="2" type="ORF">MBOT_25640</name>
</gene>
<organism evidence="2 3">
    <name type="scientific">Mycobacterium botniense</name>
    <dbReference type="NCBI Taxonomy" id="84962"/>
    <lineage>
        <taxon>Bacteria</taxon>
        <taxon>Bacillati</taxon>
        <taxon>Actinomycetota</taxon>
        <taxon>Actinomycetes</taxon>
        <taxon>Mycobacteriales</taxon>
        <taxon>Mycobacteriaceae</taxon>
        <taxon>Mycobacterium</taxon>
    </lineage>
</organism>
<keyword evidence="3" id="KW-1185">Reference proteome</keyword>
<protein>
    <submittedName>
        <fullName evidence="2">Uncharacterized protein</fullName>
    </submittedName>
</protein>
<dbReference type="Proteomes" id="UP000465361">
    <property type="component" value="Unassembled WGS sequence"/>
</dbReference>
<comment type="caution">
    <text evidence="2">The sequence shown here is derived from an EMBL/GenBank/DDBJ whole genome shotgun (WGS) entry which is preliminary data.</text>
</comment>
<name>A0A7I9XZI0_9MYCO</name>
<evidence type="ECO:0000313" key="2">
    <source>
        <dbReference type="EMBL" id="GFG75199.1"/>
    </source>
</evidence>
<feature type="region of interest" description="Disordered" evidence="1">
    <location>
        <begin position="60"/>
        <end position="81"/>
    </location>
</feature>
<feature type="compositionally biased region" description="Polar residues" evidence="1">
    <location>
        <begin position="72"/>
        <end position="81"/>
    </location>
</feature>
<reference evidence="2 3" key="1">
    <citation type="journal article" date="2019" name="Emerg. Microbes Infect.">
        <title>Comprehensive subspecies identification of 175 nontuberculous mycobacteria species based on 7547 genomic profiles.</title>
        <authorList>
            <person name="Matsumoto Y."/>
            <person name="Kinjo T."/>
            <person name="Motooka D."/>
            <person name="Nabeya D."/>
            <person name="Jung N."/>
            <person name="Uechi K."/>
            <person name="Horii T."/>
            <person name="Iida T."/>
            <person name="Fujita J."/>
            <person name="Nakamura S."/>
        </authorList>
    </citation>
    <scope>NUCLEOTIDE SEQUENCE [LARGE SCALE GENOMIC DNA]</scope>
    <source>
        <strain evidence="2 3">JCM 17322</strain>
    </source>
</reference>
<dbReference type="AlphaFoldDB" id="A0A7I9XZI0"/>
<dbReference type="EMBL" id="BLKW01000004">
    <property type="protein sequence ID" value="GFG75199.1"/>
    <property type="molecule type" value="Genomic_DNA"/>
</dbReference>
<sequence>MQQFAVTVSVEQALLAGSVYLTTTLADQPATPRDLATAVRKLVNVFQELTIDYLNGQGNPELEPTLRAGDDATSTIQGLCK</sequence>
<proteinExistence type="predicted"/>